<proteinExistence type="inferred from homology"/>
<gene>
    <name evidence="8" type="ORF">BU16DRAFT_553217</name>
</gene>
<dbReference type="InterPro" id="IPR051035">
    <property type="entry name" value="Mito_inheritance_9"/>
</dbReference>
<evidence type="ECO:0000256" key="6">
    <source>
        <dbReference type="ARBA" id="ARBA00031849"/>
    </source>
</evidence>
<organism evidence="8 9">
    <name type="scientific">Lophium mytilinum</name>
    <dbReference type="NCBI Taxonomy" id="390894"/>
    <lineage>
        <taxon>Eukaryota</taxon>
        <taxon>Fungi</taxon>
        <taxon>Dikarya</taxon>
        <taxon>Ascomycota</taxon>
        <taxon>Pezizomycotina</taxon>
        <taxon>Dothideomycetes</taxon>
        <taxon>Pleosporomycetidae</taxon>
        <taxon>Mytilinidiales</taxon>
        <taxon>Mytilinidiaceae</taxon>
        <taxon>Lophium</taxon>
    </lineage>
</organism>
<evidence type="ECO:0000256" key="2">
    <source>
        <dbReference type="ARBA" id="ARBA00005543"/>
    </source>
</evidence>
<evidence type="ECO:0000256" key="4">
    <source>
        <dbReference type="ARBA" id="ARBA00022946"/>
    </source>
</evidence>
<evidence type="ECO:0000313" key="9">
    <source>
        <dbReference type="Proteomes" id="UP000799750"/>
    </source>
</evidence>
<evidence type="ECO:0000259" key="7">
    <source>
        <dbReference type="Pfam" id="PF01636"/>
    </source>
</evidence>
<dbReference type="InterPro" id="IPR011009">
    <property type="entry name" value="Kinase-like_dom_sf"/>
</dbReference>
<feature type="domain" description="Aminoglycoside phosphotransferase" evidence="7">
    <location>
        <begin position="64"/>
        <end position="328"/>
    </location>
</feature>
<dbReference type="OrthoDB" id="2831558at2759"/>
<reference evidence="8" key="1">
    <citation type="journal article" date="2020" name="Stud. Mycol.">
        <title>101 Dothideomycetes genomes: a test case for predicting lifestyles and emergence of pathogens.</title>
        <authorList>
            <person name="Haridas S."/>
            <person name="Albert R."/>
            <person name="Binder M."/>
            <person name="Bloem J."/>
            <person name="Labutti K."/>
            <person name="Salamov A."/>
            <person name="Andreopoulos B."/>
            <person name="Baker S."/>
            <person name="Barry K."/>
            <person name="Bills G."/>
            <person name="Bluhm B."/>
            <person name="Cannon C."/>
            <person name="Castanera R."/>
            <person name="Culley D."/>
            <person name="Daum C."/>
            <person name="Ezra D."/>
            <person name="Gonzalez J."/>
            <person name="Henrissat B."/>
            <person name="Kuo A."/>
            <person name="Liang C."/>
            <person name="Lipzen A."/>
            <person name="Lutzoni F."/>
            <person name="Magnuson J."/>
            <person name="Mondo S."/>
            <person name="Nolan M."/>
            <person name="Ohm R."/>
            <person name="Pangilinan J."/>
            <person name="Park H.-J."/>
            <person name="Ramirez L."/>
            <person name="Alfaro M."/>
            <person name="Sun H."/>
            <person name="Tritt A."/>
            <person name="Yoshinaga Y."/>
            <person name="Zwiers L.-H."/>
            <person name="Turgeon B."/>
            <person name="Goodwin S."/>
            <person name="Spatafora J."/>
            <person name="Crous P."/>
            <person name="Grigoriev I."/>
        </authorList>
    </citation>
    <scope>NUCLEOTIDE SEQUENCE</scope>
    <source>
        <strain evidence="8">CBS 269.34</strain>
    </source>
</reference>
<dbReference type="Proteomes" id="UP000799750">
    <property type="component" value="Unassembled WGS sequence"/>
</dbReference>
<dbReference type="PANTHER" id="PTHR36091">
    <property type="entry name" value="ALTERED INHERITANCE OF MITOCHONDRIA PROTEIN 9, MITOCHONDRIAL"/>
    <property type="match status" value="1"/>
</dbReference>
<evidence type="ECO:0000256" key="1">
    <source>
        <dbReference type="ARBA" id="ARBA00004173"/>
    </source>
</evidence>
<protein>
    <recommendedName>
        <fullName evidence="3">Altered inheritance of mitochondria protein 9, mitochondrial</fullName>
    </recommendedName>
    <alternativeName>
        <fullName evidence="6">Found in mitochondrial proteome protein 29</fullName>
    </alternativeName>
</protein>
<keyword evidence="9" id="KW-1185">Reference proteome</keyword>
<evidence type="ECO:0000313" key="8">
    <source>
        <dbReference type="EMBL" id="KAF2489925.1"/>
    </source>
</evidence>
<dbReference type="SUPFAM" id="SSF56112">
    <property type="entry name" value="Protein kinase-like (PK-like)"/>
    <property type="match status" value="1"/>
</dbReference>
<evidence type="ECO:0000256" key="3">
    <source>
        <dbReference type="ARBA" id="ARBA00016197"/>
    </source>
</evidence>
<keyword evidence="4" id="KW-0809">Transit peptide</keyword>
<evidence type="ECO:0000256" key="5">
    <source>
        <dbReference type="ARBA" id="ARBA00023128"/>
    </source>
</evidence>
<dbReference type="InterPro" id="IPR002575">
    <property type="entry name" value="Aminoglycoside_PTrfase"/>
</dbReference>
<keyword evidence="5" id="KW-0496">Mitochondrion</keyword>
<comment type="similarity">
    <text evidence="2">Belongs to the AIM9 family.</text>
</comment>
<dbReference type="Gene3D" id="3.90.1200.10">
    <property type="match status" value="1"/>
</dbReference>
<dbReference type="AlphaFoldDB" id="A0A6A6QBZ8"/>
<dbReference type="PANTHER" id="PTHR36091:SF1">
    <property type="entry name" value="ALTERED INHERITANCE OF MITOCHONDRIA PROTEIN 9, MITOCHONDRIAL"/>
    <property type="match status" value="1"/>
</dbReference>
<sequence>MASQPLDPLDPYAYTSGRWLRRDKLERESRFITFDFDALCARVIECSHGAASIKSYEKKEGGFNRVFIFTLDNAKRVVARLPFKLAGPTRLTTGSEVATIRYLQINTSIPIPKIIDWNDNAATPIGTEYILMEHAAGVQLHQRWPTMTSEQQVRCISDIYQKMKDTAAIKFPVYGSLYMENSLPSSASQHVLEDPSFCIGPHCGPMYWDCEVGESRHYHNTAPNRGPWTTLLDYCDGLIDTGISRIPPNDPLLPKRPRYHGTVQEHLSLLQSGRTVLKKLSEDSRVQDAATPTLFHPDLNKRNIFVSDDDPTTVTAIIDWQSAAIEPAFWYADLIPDFAKPIPHPTLEDQLEFNSEQCAKVFNISTQFLTPTLAHPRLMDEAFFRPYRYCYRTWKDGAVAFRDELIHTARRWEELGLADICPYSTPTPEELAAHKKMYQLFLAAQELRSTLSVLLNTATDGWVPPEDWEMVKQAYKEYYDGMLEAVLKNEDADDDEPIRSENDLREIWPFDLELIPSKQPV</sequence>
<comment type="subcellular location">
    <subcellularLocation>
        <location evidence="1">Mitochondrion</location>
    </subcellularLocation>
</comment>
<name>A0A6A6QBZ8_9PEZI</name>
<dbReference type="GO" id="GO:0005739">
    <property type="term" value="C:mitochondrion"/>
    <property type="evidence" value="ECO:0007669"/>
    <property type="project" value="UniProtKB-SubCell"/>
</dbReference>
<dbReference type="EMBL" id="MU004198">
    <property type="protein sequence ID" value="KAF2489925.1"/>
    <property type="molecule type" value="Genomic_DNA"/>
</dbReference>
<accession>A0A6A6QBZ8</accession>
<dbReference type="Pfam" id="PF01636">
    <property type="entry name" value="APH"/>
    <property type="match status" value="1"/>
</dbReference>